<dbReference type="EMBL" id="BK016067">
    <property type="protein sequence ID" value="DAF92489.1"/>
    <property type="molecule type" value="Genomic_DNA"/>
</dbReference>
<feature type="compositionally biased region" description="Polar residues" evidence="1">
    <location>
        <begin position="11"/>
        <end position="23"/>
    </location>
</feature>
<organism evidence="2">
    <name type="scientific">Siphoviridae sp. ctkhg5</name>
    <dbReference type="NCBI Taxonomy" id="2825643"/>
    <lineage>
        <taxon>Viruses</taxon>
        <taxon>Duplodnaviria</taxon>
        <taxon>Heunggongvirae</taxon>
        <taxon>Uroviricota</taxon>
        <taxon>Caudoviricetes</taxon>
    </lineage>
</organism>
<evidence type="ECO:0000313" key="2">
    <source>
        <dbReference type="EMBL" id="DAF92489.1"/>
    </source>
</evidence>
<reference evidence="2" key="1">
    <citation type="journal article" date="2021" name="Proc. Natl. Acad. Sci. U.S.A.">
        <title>A Catalog of Tens of Thousands of Viruses from Human Metagenomes Reveals Hidden Associations with Chronic Diseases.</title>
        <authorList>
            <person name="Tisza M.J."/>
            <person name="Buck C.B."/>
        </authorList>
    </citation>
    <scope>NUCLEOTIDE SEQUENCE</scope>
    <source>
        <strain evidence="2">Ctkhg5</strain>
    </source>
</reference>
<evidence type="ECO:0000256" key="1">
    <source>
        <dbReference type="SAM" id="MobiDB-lite"/>
    </source>
</evidence>
<sequence>MNNQEKETKNDSVFNHTSKNSCVVSLAHRS</sequence>
<feature type="region of interest" description="Disordered" evidence="1">
    <location>
        <begin position="1"/>
        <end position="30"/>
    </location>
</feature>
<name>A0A8S5UDD8_9CAUD</name>
<protein>
    <submittedName>
        <fullName evidence="2">Uncharacterized protein</fullName>
    </submittedName>
</protein>
<proteinExistence type="predicted"/>
<feature type="compositionally biased region" description="Basic and acidic residues" evidence="1">
    <location>
        <begin position="1"/>
        <end position="10"/>
    </location>
</feature>
<accession>A0A8S5UDD8</accession>